<organism evidence="1 2">
    <name type="scientific">Brevibacillus agri</name>
    <dbReference type="NCBI Taxonomy" id="51101"/>
    <lineage>
        <taxon>Bacteria</taxon>
        <taxon>Bacillati</taxon>
        <taxon>Bacillota</taxon>
        <taxon>Bacilli</taxon>
        <taxon>Bacillales</taxon>
        <taxon>Paenibacillaceae</taxon>
        <taxon>Brevibacillus</taxon>
    </lineage>
</organism>
<comment type="caution">
    <text evidence="1">The sequence shown here is derived from an EMBL/GenBank/DDBJ whole genome shotgun (WGS) entry which is preliminary data.</text>
</comment>
<accession>A0ABQ0SSP8</accession>
<name>A0ABQ0SSP8_9BACL</name>
<proteinExistence type="predicted"/>
<reference evidence="1 2" key="1">
    <citation type="submission" date="2019-06" db="EMBL/GenBank/DDBJ databases">
        <title>Whole genome shotgun sequence of Brevibacillus agri NBRC 15538.</title>
        <authorList>
            <person name="Hosoyama A."/>
            <person name="Uohara A."/>
            <person name="Ohji S."/>
            <person name="Ichikawa N."/>
        </authorList>
    </citation>
    <scope>NUCLEOTIDE SEQUENCE [LARGE SCALE GENOMIC DNA]</scope>
    <source>
        <strain evidence="1 2">NBRC 15538</strain>
    </source>
</reference>
<sequence length="50" mass="5770">MEGNIGIEKRFPGNSEGGVFACGTHGLCYFYYLGEMDKGKFRYIQRRDKE</sequence>
<evidence type="ECO:0000313" key="1">
    <source>
        <dbReference type="EMBL" id="GED26796.1"/>
    </source>
</evidence>
<gene>
    <name evidence="1" type="ORF">BAG01nite_28980</name>
</gene>
<evidence type="ECO:0000313" key="2">
    <source>
        <dbReference type="Proteomes" id="UP000317180"/>
    </source>
</evidence>
<dbReference type="Proteomes" id="UP000317180">
    <property type="component" value="Unassembled WGS sequence"/>
</dbReference>
<keyword evidence="2" id="KW-1185">Reference proteome</keyword>
<protein>
    <submittedName>
        <fullName evidence="1">Uncharacterized protein</fullName>
    </submittedName>
</protein>
<dbReference type="EMBL" id="BJOD01000028">
    <property type="protein sequence ID" value="GED26796.1"/>
    <property type="molecule type" value="Genomic_DNA"/>
</dbReference>